<reference evidence="1" key="1">
    <citation type="submission" date="2020-10" db="EMBL/GenBank/DDBJ databases">
        <authorList>
            <person name="Kikuchi T."/>
        </authorList>
    </citation>
    <scope>NUCLEOTIDE SEQUENCE</scope>
    <source>
        <strain evidence="1">NKZ352</strain>
    </source>
</reference>
<sequence length="133" mass="15227">MKDAEREKEQKPTAKPWVSPMGGAPVVFGFPVMLKWETGIEKIFVPEEHNNMVAVIFLPMPFCVEETLQRQPIFYFQPRIWEKTLKGRQISSPSAIDNFPCVSKERIPALNHIVTRGSSVNEEKLSTLQLRNS</sequence>
<dbReference type="Proteomes" id="UP000835052">
    <property type="component" value="Unassembled WGS sequence"/>
</dbReference>
<keyword evidence="2" id="KW-1185">Reference proteome</keyword>
<dbReference type="AlphaFoldDB" id="A0A8S1HBI8"/>
<protein>
    <submittedName>
        <fullName evidence="1">Uncharacterized protein</fullName>
    </submittedName>
</protein>
<organism evidence="1 2">
    <name type="scientific">Caenorhabditis auriculariae</name>
    <dbReference type="NCBI Taxonomy" id="2777116"/>
    <lineage>
        <taxon>Eukaryota</taxon>
        <taxon>Metazoa</taxon>
        <taxon>Ecdysozoa</taxon>
        <taxon>Nematoda</taxon>
        <taxon>Chromadorea</taxon>
        <taxon>Rhabditida</taxon>
        <taxon>Rhabditina</taxon>
        <taxon>Rhabditomorpha</taxon>
        <taxon>Rhabditoidea</taxon>
        <taxon>Rhabditidae</taxon>
        <taxon>Peloderinae</taxon>
        <taxon>Caenorhabditis</taxon>
    </lineage>
</organism>
<gene>
    <name evidence="1" type="ORF">CAUJ_LOCUS6469</name>
</gene>
<name>A0A8S1HBI8_9PELO</name>
<proteinExistence type="predicted"/>
<evidence type="ECO:0000313" key="1">
    <source>
        <dbReference type="EMBL" id="CAD6190550.1"/>
    </source>
</evidence>
<evidence type="ECO:0000313" key="2">
    <source>
        <dbReference type="Proteomes" id="UP000835052"/>
    </source>
</evidence>
<dbReference type="EMBL" id="CAJGYM010000016">
    <property type="protein sequence ID" value="CAD6190550.1"/>
    <property type="molecule type" value="Genomic_DNA"/>
</dbReference>
<comment type="caution">
    <text evidence="1">The sequence shown here is derived from an EMBL/GenBank/DDBJ whole genome shotgun (WGS) entry which is preliminary data.</text>
</comment>
<accession>A0A8S1HBI8</accession>